<comment type="caution">
    <text evidence="1">The sequence shown here is derived from an EMBL/GenBank/DDBJ whole genome shotgun (WGS) entry which is preliminary data.</text>
</comment>
<name>A0ABR6Y4C0_9FLAO</name>
<proteinExistence type="predicted"/>
<dbReference type="RefSeq" id="WP_186846703.1">
    <property type="nucleotide sequence ID" value="NZ_JACOME010000005.1"/>
</dbReference>
<accession>A0ABR6Y4C0</accession>
<organism evidence="1 2">
    <name type="scientific">Winogradskyella echinorum</name>
    <dbReference type="NCBI Taxonomy" id="538189"/>
    <lineage>
        <taxon>Bacteria</taxon>
        <taxon>Pseudomonadati</taxon>
        <taxon>Bacteroidota</taxon>
        <taxon>Flavobacteriia</taxon>
        <taxon>Flavobacteriales</taxon>
        <taxon>Flavobacteriaceae</taxon>
        <taxon>Winogradskyella</taxon>
    </lineage>
</organism>
<gene>
    <name evidence="1" type="ORF">H6H04_14410</name>
</gene>
<reference evidence="1 2" key="1">
    <citation type="submission" date="2020-08" db="EMBL/GenBank/DDBJ databases">
        <title>Winogradskyella ouciana sp. nov., isolated from the hadal seawater of the Mariana Trench.</title>
        <authorList>
            <person name="He X."/>
        </authorList>
    </citation>
    <scope>NUCLEOTIDE SEQUENCE [LARGE SCALE GENOMIC DNA]</scope>
    <source>
        <strain evidence="1 2">KCTC 22026</strain>
    </source>
</reference>
<dbReference type="Proteomes" id="UP000607435">
    <property type="component" value="Unassembled WGS sequence"/>
</dbReference>
<dbReference type="EMBL" id="JACOME010000005">
    <property type="protein sequence ID" value="MBC3847586.1"/>
    <property type="molecule type" value="Genomic_DNA"/>
</dbReference>
<sequence length="85" mass="10239">MKKRFLFISCEEAKHICDKRQYGESTGWERIKLGIRLMWCRFTKAYSKNNNKLTDALNKAEVDCLNRIEKEKIQKEFEQELAKHK</sequence>
<evidence type="ECO:0000313" key="1">
    <source>
        <dbReference type="EMBL" id="MBC3847586.1"/>
    </source>
</evidence>
<evidence type="ECO:0008006" key="3">
    <source>
        <dbReference type="Google" id="ProtNLM"/>
    </source>
</evidence>
<keyword evidence="2" id="KW-1185">Reference proteome</keyword>
<protein>
    <recommendedName>
        <fullName evidence="3">Glycine dehydrogenase</fullName>
    </recommendedName>
</protein>
<evidence type="ECO:0000313" key="2">
    <source>
        <dbReference type="Proteomes" id="UP000607435"/>
    </source>
</evidence>